<dbReference type="PANTHER" id="PTHR34703">
    <property type="entry name" value="ANTIPORTER SUBUNIT MNHG2-RELATED"/>
    <property type="match status" value="1"/>
</dbReference>
<gene>
    <name evidence="3" type="ORF">RIL96_07220</name>
</gene>
<sequence>MGELVLDSLGMTLIFLGTLFFLAGTTGLLRFPDQRSRLHALTKADHLGLGLILAGTAVLLGRWTTAVVLLLIWVLAVAAASVSAHLLASLEAEGRHDREARHGR</sequence>
<proteinExistence type="inferred from homology"/>
<protein>
    <submittedName>
        <fullName evidence="3">Monovalent cation/H(+) antiporter subunit G</fullName>
    </submittedName>
</protein>
<dbReference type="Proteomes" id="UP001251870">
    <property type="component" value="Unassembled WGS sequence"/>
</dbReference>
<keyword evidence="2" id="KW-1133">Transmembrane helix</keyword>
<comment type="similarity">
    <text evidence="1">Belongs to the CPA3 antiporters (TC 2.A.63) subunit G family.</text>
</comment>
<reference evidence="3 4" key="1">
    <citation type="submission" date="2023-09" db="EMBL/GenBank/DDBJ databases">
        <title>Description of three actinobacteria isolated from air of manufacturing shop in a pharmaceutical factory.</title>
        <authorList>
            <person name="Zhang D.-F."/>
        </authorList>
    </citation>
    <scope>NUCLEOTIDE SEQUENCE [LARGE SCALE GENOMIC DNA]</scope>
    <source>
        <strain evidence="3 4">LY-0111</strain>
    </source>
</reference>
<keyword evidence="2" id="KW-0472">Membrane</keyword>
<comment type="caution">
    <text evidence="3">The sequence shown here is derived from an EMBL/GenBank/DDBJ whole genome shotgun (WGS) entry which is preliminary data.</text>
</comment>
<dbReference type="Pfam" id="PF03334">
    <property type="entry name" value="PhaG_MnhG_YufB"/>
    <property type="match status" value="1"/>
</dbReference>
<keyword evidence="4" id="KW-1185">Reference proteome</keyword>
<evidence type="ECO:0000313" key="3">
    <source>
        <dbReference type="EMBL" id="MDR8019355.1"/>
    </source>
</evidence>
<feature type="transmembrane region" description="Helical" evidence="2">
    <location>
        <begin position="12"/>
        <end position="32"/>
    </location>
</feature>
<name>A0ABU2DS76_9MICC</name>
<evidence type="ECO:0000256" key="2">
    <source>
        <dbReference type="SAM" id="Phobius"/>
    </source>
</evidence>
<dbReference type="EMBL" id="JAVKGR010000007">
    <property type="protein sequence ID" value="MDR8019355.1"/>
    <property type="molecule type" value="Genomic_DNA"/>
</dbReference>
<evidence type="ECO:0000313" key="4">
    <source>
        <dbReference type="Proteomes" id="UP001251870"/>
    </source>
</evidence>
<organism evidence="3 4">
    <name type="scientific">Nesterenkonia aerolata</name>
    <dbReference type="NCBI Taxonomy" id="3074079"/>
    <lineage>
        <taxon>Bacteria</taxon>
        <taxon>Bacillati</taxon>
        <taxon>Actinomycetota</taxon>
        <taxon>Actinomycetes</taxon>
        <taxon>Micrococcales</taxon>
        <taxon>Micrococcaceae</taxon>
        <taxon>Nesterenkonia</taxon>
    </lineage>
</organism>
<evidence type="ECO:0000256" key="1">
    <source>
        <dbReference type="ARBA" id="ARBA00008404"/>
    </source>
</evidence>
<dbReference type="RefSeq" id="WP_310548344.1">
    <property type="nucleotide sequence ID" value="NZ_JAVKGR010000007.1"/>
</dbReference>
<keyword evidence="2" id="KW-0812">Transmembrane</keyword>
<feature type="transmembrane region" description="Helical" evidence="2">
    <location>
        <begin position="67"/>
        <end position="88"/>
    </location>
</feature>
<dbReference type="PANTHER" id="PTHR34703:SF1">
    <property type="entry name" value="ANTIPORTER SUBUNIT MNHG2-RELATED"/>
    <property type="match status" value="1"/>
</dbReference>
<accession>A0ABU2DS76</accession>
<dbReference type="InterPro" id="IPR005133">
    <property type="entry name" value="PhaG_MnhG_YufB"/>
</dbReference>
<feature type="transmembrane region" description="Helical" evidence="2">
    <location>
        <begin position="44"/>
        <end position="61"/>
    </location>
</feature>